<dbReference type="PANTHER" id="PTHR30266:SF2">
    <property type="entry name" value="LARGE-CONDUCTANCE MECHANOSENSITIVE CHANNEL"/>
    <property type="match status" value="1"/>
</dbReference>
<keyword evidence="8 10" id="KW-0472">Membrane</keyword>
<organism evidence="11 12">
    <name type="scientific">Geothrix rubra</name>
    <dbReference type="NCBI Taxonomy" id="2927977"/>
    <lineage>
        <taxon>Bacteria</taxon>
        <taxon>Pseudomonadati</taxon>
        <taxon>Acidobacteriota</taxon>
        <taxon>Holophagae</taxon>
        <taxon>Holophagales</taxon>
        <taxon>Holophagaceae</taxon>
        <taxon>Geothrix</taxon>
    </lineage>
</organism>
<keyword evidence="9 10" id="KW-0407">Ion channel</keyword>
<evidence type="ECO:0000256" key="3">
    <source>
        <dbReference type="ARBA" id="ARBA00022448"/>
    </source>
</evidence>
<dbReference type="InterPro" id="IPR019823">
    <property type="entry name" value="Mechanosensitive_channel_CS"/>
</dbReference>
<keyword evidence="7 10" id="KW-0406">Ion transport</keyword>
<evidence type="ECO:0000256" key="5">
    <source>
        <dbReference type="ARBA" id="ARBA00022692"/>
    </source>
</evidence>
<dbReference type="SUPFAM" id="SSF81330">
    <property type="entry name" value="Gated mechanosensitive channel"/>
    <property type="match status" value="1"/>
</dbReference>
<feature type="transmembrane region" description="Helical" evidence="10">
    <location>
        <begin position="65"/>
        <end position="87"/>
    </location>
</feature>
<evidence type="ECO:0000313" key="11">
    <source>
        <dbReference type="EMBL" id="GLH69242.1"/>
    </source>
</evidence>
<proteinExistence type="inferred from homology"/>
<dbReference type="InterPro" id="IPR001185">
    <property type="entry name" value="MS_channel"/>
</dbReference>
<dbReference type="EMBL" id="BSDD01000001">
    <property type="protein sequence ID" value="GLH69242.1"/>
    <property type="molecule type" value="Genomic_DNA"/>
</dbReference>
<dbReference type="PANTHER" id="PTHR30266">
    <property type="entry name" value="MECHANOSENSITIVE CHANNEL MSCL"/>
    <property type="match status" value="1"/>
</dbReference>
<comment type="function">
    <text evidence="10">Channel that opens in response to stretch forces in the membrane lipid bilayer. May participate in the regulation of osmotic pressure changes within the cell.</text>
</comment>
<dbReference type="Proteomes" id="UP001165089">
    <property type="component" value="Unassembled WGS sequence"/>
</dbReference>
<evidence type="ECO:0000256" key="8">
    <source>
        <dbReference type="ARBA" id="ARBA00023136"/>
    </source>
</evidence>
<evidence type="ECO:0000256" key="6">
    <source>
        <dbReference type="ARBA" id="ARBA00022989"/>
    </source>
</evidence>
<evidence type="ECO:0000256" key="10">
    <source>
        <dbReference type="HAMAP-Rule" id="MF_00115"/>
    </source>
</evidence>
<reference evidence="11 12" key="1">
    <citation type="journal article" date="2023" name="Antonie Van Leeuwenhoek">
        <title>Mesoterricola silvestris gen. nov., sp. nov., Mesoterricola sediminis sp. nov., Geothrix oryzae sp. nov., Geothrix edaphica sp. nov., Geothrix rubra sp. nov., and Geothrix limicola sp. nov., six novel members of Acidobacteriota isolated from soils.</title>
        <authorList>
            <person name="Itoh H."/>
            <person name="Sugisawa Y."/>
            <person name="Mise K."/>
            <person name="Xu Z."/>
            <person name="Kuniyasu M."/>
            <person name="Ushijima N."/>
            <person name="Kawano K."/>
            <person name="Kobayashi E."/>
            <person name="Shiratori Y."/>
            <person name="Masuda Y."/>
            <person name="Senoo K."/>
        </authorList>
    </citation>
    <scope>NUCLEOTIDE SEQUENCE [LARGE SCALE GENOMIC DNA]</scope>
    <source>
        <strain evidence="11 12">Red803</strain>
    </source>
</reference>
<name>A0ABQ5Q3R3_9BACT</name>
<keyword evidence="6 10" id="KW-1133">Transmembrane helix</keyword>
<comment type="caution">
    <text evidence="11">The sequence shown here is derived from an EMBL/GenBank/DDBJ whole genome shotgun (WGS) entry which is preliminary data.</text>
</comment>
<dbReference type="HAMAP" id="MF_00115">
    <property type="entry name" value="MscL"/>
    <property type="match status" value="1"/>
</dbReference>
<comment type="subcellular location">
    <subcellularLocation>
        <location evidence="1 10">Cell membrane</location>
        <topology evidence="1 10">Multi-pass membrane protein</topology>
    </subcellularLocation>
</comment>
<keyword evidence="5 10" id="KW-0812">Transmembrane</keyword>
<evidence type="ECO:0000256" key="2">
    <source>
        <dbReference type="ARBA" id="ARBA00007254"/>
    </source>
</evidence>
<comment type="subunit">
    <text evidence="10">Homopentamer.</text>
</comment>
<dbReference type="PROSITE" id="PS01327">
    <property type="entry name" value="MSCL"/>
    <property type="match status" value="1"/>
</dbReference>
<evidence type="ECO:0000313" key="12">
    <source>
        <dbReference type="Proteomes" id="UP001165089"/>
    </source>
</evidence>
<dbReference type="PRINTS" id="PR01264">
    <property type="entry name" value="MECHCHANNEL"/>
</dbReference>
<evidence type="ECO:0000256" key="4">
    <source>
        <dbReference type="ARBA" id="ARBA00022475"/>
    </source>
</evidence>
<dbReference type="Gene3D" id="1.10.1200.120">
    <property type="entry name" value="Large-conductance mechanosensitive channel, MscL, domain 1"/>
    <property type="match status" value="1"/>
</dbReference>
<accession>A0ABQ5Q3R3</accession>
<evidence type="ECO:0000256" key="7">
    <source>
        <dbReference type="ARBA" id="ARBA00023065"/>
    </source>
</evidence>
<dbReference type="Pfam" id="PF01741">
    <property type="entry name" value="MscL"/>
    <property type="match status" value="1"/>
</dbReference>
<evidence type="ECO:0000256" key="9">
    <source>
        <dbReference type="ARBA" id="ARBA00023303"/>
    </source>
</evidence>
<sequence>MTLKDEFKAFIMKGNVIDLAVAVVVGGAFGKIVTAFVDGVVMPLVTIVLPANIKWEEWVLGKFRIGAVLGATVNFLIISLVIFLVLVKLLQKVSRKKEEAPAAPTTKECPACLEQVPLKATRCKHCTSQLV</sequence>
<gene>
    <name evidence="10" type="primary">mscL</name>
    <name evidence="11" type="ORF">GETHPA_07750</name>
</gene>
<dbReference type="RefSeq" id="WP_285723127.1">
    <property type="nucleotide sequence ID" value="NZ_BSDD01000001.1"/>
</dbReference>
<feature type="transmembrane region" description="Helical" evidence="10">
    <location>
        <begin position="21"/>
        <end position="45"/>
    </location>
</feature>
<dbReference type="InterPro" id="IPR037673">
    <property type="entry name" value="MSC/AndL"/>
</dbReference>
<protein>
    <recommendedName>
        <fullName evidence="10">Large-conductance mechanosensitive channel</fullName>
    </recommendedName>
</protein>
<dbReference type="NCBIfam" id="TIGR00220">
    <property type="entry name" value="mscL"/>
    <property type="match status" value="1"/>
</dbReference>
<keyword evidence="4 10" id="KW-1003">Cell membrane</keyword>
<comment type="similarity">
    <text evidence="2 10">Belongs to the MscL family.</text>
</comment>
<keyword evidence="3 10" id="KW-0813">Transport</keyword>
<dbReference type="InterPro" id="IPR036019">
    <property type="entry name" value="MscL_channel"/>
</dbReference>
<keyword evidence="12" id="KW-1185">Reference proteome</keyword>
<evidence type="ECO:0000256" key="1">
    <source>
        <dbReference type="ARBA" id="ARBA00004651"/>
    </source>
</evidence>